<dbReference type="Pfam" id="PF02580">
    <property type="entry name" value="Tyr_Deacylase"/>
    <property type="match status" value="1"/>
</dbReference>
<dbReference type="CDD" id="cd00563">
    <property type="entry name" value="Dtyr_deacylase"/>
    <property type="match status" value="1"/>
</dbReference>
<dbReference type="PANTHER" id="PTHR10472:SF5">
    <property type="entry name" value="D-AMINOACYL-TRNA DEACYLASE 1"/>
    <property type="match status" value="1"/>
</dbReference>
<evidence type="ECO:0000256" key="2">
    <source>
        <dbReference type="HAMAP-Rule" id="MF_00518"/>
    </source>
</evidence>
<comment type="catalytic activity">
    <reaction evidence="2">
        <text>glycyl-tRNA(Ala) + H2O = tRNA(Ala) + glycine + H(+)</text>
        <dbReference type="Rhea" id="RHEA:53744"/>
        <dbReference type="Rhea" id="RHEA-COMP:9657"/>
        <dbReference type="Rhea" id="RHEA-COMP:13640"/>
        <dbReference type="ChEBI" id="CHEBI:15377"/>
        <dbReference type="ChEBI" id="CHEBI:15378"/>
        <dbReference type="ChEBI" id="CHEBI:57305"/>
        <dbReference type="ChEBI" id="CHEBI:78442"/>
        <dbReference type="ChEBI" id="CHEBI:78522"/>
    </reaction>
</comment>
<dbReference type="AlphaFoldDB" id="A0A4U1IBZ9"/>
<dbReference type="EC" id="3.1.1.96" evidence="2"/>
<dbReference type="HAMAP" id="MF_00518">
    <property type="entry name" value="Deacylase_Dtd"/>
    <property type="match status" value="1"/>
</dbReference>
<dbReference type="FunFam" id="3.50.80.10:FF:000001">
    <property type="entry name" value="D-aminoacyl-tRNA deacylase"/>
    <property type="match status" value="1"/>
</dbReference>
<dbReference type="SUPFAM" id="SSF69500">
    <property type="entry name" value="DTD-like"/>
    <property type="match status" value="1"/>
</dbReference>
<evidence type="ECO:0000313" key="4">
    <source>
        <dbReference type="Proteomes" id="UP000305539"/>
    </source>
</evidence>
<dbReference type="NCBIfam" id="TIGR00256">
    <property type="entry name" value="D-aminoacyl-tRNA deacylase"/>
    <property type="match status" value="1"/>
</dbReference>
<keyword evidence="2 3" id="KW-0378">Hydrolase</keyword>
<reference evidence="3 4" key="1">
    <citation type="submission" date="2019-04" db="EMBL/GenBank/DDBJ databases">
        <title>Trinickia sp. 7GSK02, isolated from subtropical forest soil.</title>
        <authorList>
            <person name="Gao Z.-H."/>
            <person name="Qiu L.-H."/>
        </authorList>
    </citation>
    <scope>NUCLEOTIDE SEQUENCE [LARGE SCALE GENOMIC DNA]</scope>
    <source>
        <strain evidence="3 4">7GSK02</strain>
    </source>
</reference>
<dbReference type="Gene3D" id="3.50.80.10">
    <property type="entry name" value="D-tyrosyl-tRNA(Tyr) deacylase"/>
    <property type="match status" value="1"/>
</dbReference>
<keyword evidence="2" id="KW-0963">Cytoplasm</keyword>
<dbReference type="GO" id="GO:0000049">
    <property type="term" value="F:tRNA binding"/>
    <property type="evidence" value="ECO:0007669"/>
    <property type="project" value="UniProtKB-UniRule"/>
</dbReference>
<sequence>MIALIQRVKQAEVRVGGRVTGAIDAGLLALVCAERGDTDAIADKLLAKVLGYRVFSDAAGKMNLPVTNIDSEGRAGGLLLVSQFTLAADTNSGLRPSFTPAAPPGEGKRLFDYFVSAARAKHPVVETGEFGADMQVSLVNDGPVTFWLQTRG</sequence>
<proteinExistence type="inferred from homology"/>
<dbReference type="GO" id="GO:0005737">
    <property type="term" value="C:cytoplasm"/>
    <property type="evidence" value="ECO:0007669"/>
    <property type="project" value="UniProtKB-SubCell"/>
</dbReference>
<keyword evidence="2" id="KW-0694">RNA-binding</keyword>
<dbReference type="InterPro" id="IPR023509">
    <property type="entry name" value="DTD-like_sf"/>
</dbReference>
<dbReference type="EC" id="3.1.1.-" evidence="2"/>
<comment type="domain">
    <text evidence="2">A Gly-cisPro motif from one monomer fits into the active site of the other monomer to allow specific chiral rejection of L-amino acids.</text>
</comment>
<accession>A0A4U1IBZ9</accession>
<comment type="subcellular location">
    <subcellularLocation>
        <location evidence="2">Cytoplasm</location>
    </subcellularLocation>
</comment>
<dbReference type="GO" id="GO:0043908">
    <property type="term" value="F:Ser(Gly)-tRNA(Ala) hydrolase activity"/>
    <property type="evidence" value="ECO:0007669"/>
    <property type="project" value="UniProtKB-UniRule"/>
</dbReference>
<dbReference type="GO" id="GO:0106026">
    <property type="term" value="F:Gly-tRNA(Ala) deacylase activity"/>
    <property type="evidence" value="ECO:0007669"/>
    <property type="project" value="UniProtKB-UniRule"/>
</dbReference>
<dbReference type="InterPro" id="IPR003732">
    <property type="entry name" value="Daa-tRNA_deacyls_DTD"/>
</dbReference>
<comment type="subunit">
    <text evidence="2">Homodimer.</text>
</comment>
<dbReference type="Proteomes" id="UP000305539">
    <property type="component" value="Unassembled WGS sequence"/>
</dbReference>
<dbReference type="GO" id="GO:0051500">
    <property type="term" value="F:D-tyrosyl-tRNA(Tyr) deacylase activity"/>
    <property type="evidence" value="ECO:0007669"/>
    <property type="project" value="TreeGrafter"/>
</dbReference>
<dbReference type="GO" id="GO:0019478">
    <property type="term" value="P:D-amino acid catabolic process"/>
    <property type="evidence" value="ECO:0007669"/>
    <property type="project" value="UniProtKB-UniRule"/>
</dbReference>
<evidence type="ECO:0000256" key="1">
    <source>
        <dbReference type="ARBA" id="ARBA00009673"/>
    </source>
</evidence>
<comment type="catalytic activity">
    <reaction evidence="2">
        <text>a D-aminoacyl-tRNA + H2O = a tRNA + a D-alpha-amino acid + H(+)</text>
        <dbReference type="Rhea" id="RHEA:13953"/>
        <dbReference type="Rhea" id="RHEA-COMP:10123"/>
        <dbReference type="Rhea" id="RHEA-COMP:10124"/>
        <dbReference type="ChEBI" id="CHEBI:15377"/>
        <dbReference type="ChEBI" id="CHEBI:15378"/>
        <dbReference type="ChEBI" id="CHEBI:59871"/>
        <dbReference type="ChEBI" id="CHEBI:78442"/>
        <dbReference type="ChEBI" id="CHEBI:79333"/>
        <dbReference type="EC" id="3.1.1.96"/>
    </reaction>
</comment>
<dbReference type="EMBL" id="SWJE01000003">
    <property type="protein sequence ID" value="TKC91027.1"/>
    <property type="molecule type" value="Genomic_DNA"/>
</dbReference>
<evidence type="ECO:0000313" key="3">
    <source>
        <dbReference type="EMBL" id="TKC91027.1"/>
    </source>
</evidence>
<feature type="short sequence motif" description="Gly-cisPro motif, important for rejection of L-amino acids" evidence="2">
    <location>
        <begin position="142"/>
        <end position="143"/>
    </location>
</feature>
<comment type="function">
    <text evidence="2">An aminoacyl-tRNA editing enzyme that deacylates mischarged D-aminoacyl-tRNAs. Also deacylates mischarged glycyl-tRNA(Ala), protecting cells against glycine mischarging by AlaRS. Acts via tRNA-based rather than protein-based catalysis; rejects L-amino acids rather than detecting D-amino acids in the active site. By recycling D-aminoacyl-tRNA to D-amino acids and free tRNA molecules, this enzyme counteracts the toxicity associated with the formation of D-aminoacyl-tRNA entities in vivo and helps enforce protein L-homochirality.</text>
</comment>
<keyword evidence="4" id="KW-1185">Reference proteome</keyword>
<protein>
    <recommendedName>
        <fullName evidence="2">D-aminoacyl-tRNA deacylase</fullName>
        <shortName evidence="2">DTD</shortName>
        <ecNumber evidence="2">3.1.1.96</ecNumber>
    </recommendedName>
    <alternativeName>
        <fullName evidence="2">Gly-tRNA(Ala) deacylase</fullName>
        <ecNumber evidence="2">3.1.1.-</ecNumber>
    </alternativeName>
</protein>
<comment type="caution">
    <text evidence="3">The sequence shown here is derived from an EMBL/GenBank/DDBJ whole genome shotgun (WGS) entry which is preliminary data.</text>
</comment>
<organism evidence="3 4">
    <name type="scientific">Trinickia terrae</name>
    <dbReference type="NCBI Taxonomy" id="2571161"/>
    <lineage>
        <taxon>Bacteria</taxon>
        <taxon>Pseudomonadati</taxon>
        <taxon>Pseudomonadota</taxon>
        <taxon>Betaproteobacteria</taxon>
        <taxon>Burkholderiales</taxon>
        <taxon>Burkholderiaceae</taxon>
        <taxon>Trinickia</taxon>
    </lineage>
</organism>
<name>A0A4U1IBZ9_9BURK</name>
<gene>
    <name evidence="2" type="primary">dtd</name>
    <name evidence="3" type="ORF">FAZ69_06575</name>
</gene>
<dbReference type="RefSeq" id="WP_136893142.1">
    <property type="nucleotide sequence ID" value="NZ_SWJE01000003.1"/>
</dbReference>
<comment type="similarity">
    <text evidence="1 2">Belongs to the DTD family.</text>
</comment>
<dbReference type="OrthoDB" id="9801395at2"/>
<keyword evidence="2" id="KW-0820">tRNA-binding</keyword>
<dbReference type="PANTHER" id="PTHR10472">
    <property type="entry name" value="D-TYROSYL-TRNA TYR DEACYLASE"/>
    <property type="match status" value="1"/>
</dbReference>